<sequence length="96" mass="9828">MGCQVVMVSFLLGGLAGGRSALGANSLGRRPTGLAGGDRVGGGEWPVFLLGPTSASATARRSAPAVMTELSERGRPPRHGEREDVTHEGRLAFQGG</sequence>
<accession>A0A371PW70</accession>
<protein>
    <submittedName>
        <fullName evidence="2">Uncharacterized protein</fullName>
    </submittedName>
</protein>
<evidence type="ECO:0000313" key="2">
    <source>
        <dbReference type="EMBL" id="REK86732.1"/>
    </source>
</evidence>
<organism evidence="2 3">
    <name type="scientific">Streptomyces inhibens</name>
    <dbReference type="NCBI Taxonomy" id="2293571"/>
    <lineage>
        <taxon>Bacteria</taxon>
        <taxon>Bacillati</taxon>
        <taxon>Actinomycetota</taxon>
        <taxon>Actinomycetes</taxon>
        <taxon>Kitasatosporales</taxon>
        <taxon>Streptomycetaceae</taxon>
        <taxon>Streptomyces</taxon>
    </lineage>
</organism>
<dbReference type="Proteomes" id="UP000262477">
    <property type="component" value="Unassembled WGS sequence"/>
</dbReference>
<keyword evidence="3" id="KW-1185">Reference proteome</keyword>
<evidence type="ECO:0000256" key="1">
    <source>
        <dbReference type="SAM" id="MobiDB-lite"/>
    </source>
</evidence>
<feature type="region of interest" description="Disordered" evidence="1">
    <location>
        <begin position="56"/>
        <end position="96"/>
    </location>
</feature>
<feature type="compositionally biased region" description="Basic and acidic residues" evidence="1">
    <location>
        <begin position="70"/>
        <end position="90"/>
    </location>
</feature>
<name>A0A371PW70_STRIH</name>
<dbReference type="EMBL" id="QUAC01000239">
    <property type="protein sequence ID" value="REK86732.1"/>
    <property type="molecule type" value="Genomic_DNA"/>
</dbReference>
<reference evidence="2 3" key="1">
    <citation type="submission" date="2018-08" db="EMBL/GenBank/DDBJ databases">
        <title>Streptomyces NEAU-D10 sp. nov., a novel Actinomycete isolated from soil.</title>
        <authorList>
            <person name="Jin L."/>
        </authorList>
    </citation>
    <scope>NUCLEOTIDE SEQUENCE [LARGE SCALE GENOMIC DNA]</scope>
    <source>
        <strain evidence="2 3">NEAU-D10</strain>
    </source>
</reference>
<feature type="compositionally biased region" description="Low complexity" evidence="1">
    <location>
        <begin position="56"/>
        <end position="65"/>
    </location>
</feature>
<comment type="caution">
    <text evidence="2">The sequence shown here is derived from an EMBL/GenBank/DDBJ whole genome shotgun (WGS) entry which is preliminary data.</text>
</comment>
<dbReference type="AlphaFoldDB" id="A0A371PW70"/>
<proteinExistence type="predicted"/>
<evidence type="ECO:0000313" key="3">
    <source>
        <dbReference type="Proteomes" id="UP000262477"/>
    </source>
</evidence>
<gene>
    <name evidence="2" type="ORF">DY245_30855</name>
</gene>